<name>H2ZK79_CIOSA</name>
<feature type="domain" description="Galaxin-like repeats" evidence="1">
    <location>
        <begin position="206"/>
        <end position="252"/>
    </location>
</feature>
<dbReference type="AlphaFoldDB" id="H2ZK79"/>
<organism evidence="2 3">
    <name type="scientific">Ciona savignyi</name>
    <name type="common">Pacific transparent sea squirt</name>
    <dbReference type="NCBI Taxonomy" id="51511"/>
    <lineage>
        <taxon>Eukaryota</taxon>
        <taxon>Metazoa</taxon>
        <taxon>Chordata</taxon>
        <taxon>Tunicata</taxon>
        <taxon>Ascidiacea</taxon>
        <taxon>Phlebobranchia</taxon>
        <taxon>Cionidae</taxon>
        <taxon>Ciona</taxon>
    </lineage>
</organism>
<dbReference type="HOGENOM" id="CLU_1057520_0_0_1"/>
<reference evidence="3" key="1">
    <citation type="submission" date="2003-08" db="EMBL/GenBank/DDBJ databases">
        <authorList>
            <person name="Birren B."/>
            <person name="Nusbaum C."/>
            <person name="Abebe A."/>
            <person name="Abouelleil A."/>
            <person name="Adekoya E."/>
            <person name="Ait-zahra M."/>
            <person name="Allen N."/>
            <person name="Allen T."/>
            <person name="An P."/>
            <person name="Anderson M."/>
            <person name="Anderson S."/>
            <person name="Arachchi H."/>
            <person name="Armbruster J."/>
            <person name="Bachantsang P."/>
            <person name="Baldwin J."/>
            <person name="Barry A."/>
            <person name="Bayul T."/>
            <person name="Blitshsteyn B."/>
            <person name="Bloom T."/>
            <person name="Blye J."/>
            <person name="Boguslavskiy L."/>
            <person name="Borowsky M."/>
            <person name="Boukhgalter B."/>
            <person name="Brunache A."/>
            <person name="Butler J."/>
            <person name="Calixte N."/>
            <person name="Calvo S."/>
            <person name="Camarata J."/>
            <person name="Campo K."/>
            <person name="Chang J."/>
            <person name="Cheshatsang Y."/>
            <person name="Citroen M."/>
            <person name="Collymore A."/>
            <person name="Considine T."/>
            <person name="Cook A."/>
            <person name="Cooke P."/>
            <person name="Corum B."/>
            <person name="Cuomo C."/>
            <person name="David R."/>
            <person name="Dawoe T."/>
            <person name="Degray S."/>
            <person name="Dodge S."/>
            <person name="Dooley K."/>
            <person name="Dorje P."/>
            <person name="Dorjee K."/>
            <person name="Dorris L."/>
            <person name="Duffey N."/>
            <person name="Dupes A."/>
            <person name="Elkins T."/>
            <person name="Engels R."/>
            <person name="Erickson J."/>
            <person name="Farina A."/>
            <person name="Faro S."/>
            <person name="Ferreira P."/>
            <person name="Fischer H."/>
            <person name="Fitzgerald M."/>
            <person name="Foley K."/>
            <person name="Gage D."/>
            <person name="Galagan J."/>
            <person name="Gearin G."/>
            <person name="Gnerre S."/>
            <person name="Gnirke A."/>
            <person name="Goyette A."/>
            <person name="Graham J."/>
            <person name="Grandbois E."/>
            <person name="Gyaltsen K."/>
            <person name="Hafez N."/>
            <person name="Hagopian D."/>
            <person name="Hagos B."/>
            <person name="Hall J."/>
            <person name="Hatcher B."/>
            <person name="Heller A."/>
            <person name="Higgins H."/>
            <person name="Honan T."/>
            <person name="Horn A."/>
            <person name="Houde N."/>
            <person name="Hughes L."/>
            <person name="Hulme W."/>
            <person name="Husby E."/>
            <person name="Iliev I."/>
            <person name="Jaffe D."/>
            <person name="Jones C."/>
            <person name="Kamal M."/>
            <person name="Kamat A."/>
            <person name="Kamvysselis M."/>
            <person name="Karlsson E."/>
            <person name="Kells C."/>
            <person name="Kieu A."/>
            <person name="Kisner P."/>
            <person name="Kodira C."/>
            <person name="Kulbokas E."/>
            <person name="Labutti K."/>
            <person name="Lama D."/>
            <person name="Landers T."/>
            <person name="Leger J."/>
            <person name="Levine S."/>
            <person name="Lewis D."/>
            <person name="Lewis T."/>
            <person name="Lindblad-toh K."/>
            <person name="Liu X."/>
            <person name="Lokyitsang T."/>
            <person name="Lokyitsang Y."/>
            <person name="Lucien O."/>
            <person name="Lui A."/>
            <person name="Ma L.J."/>
            <person name="Mabbitt R."/>
            <person name="Macdonald J."/>
            <person name="Maclean C."/>
            <person name="Major J."/>
            <person name="Manning J."/>
            <person name="Marabella R."/>
            <person name="Maru K."/>
            <person name="Matthews C."/>
            <person name="Mauceli E."/>
            <person name="Mccarthy M."/>
            <person name="Mcdonough S."/>
            <person name="Mcghee T."/>
            <person name="Meldrim J."/>
            <person name="Meneus L."/>
            <person name="Mesirov J."/>
            <person name="Mihalev A."/>
            <person name="Mihova T."/>
            <person name="Mikkelsen T."/>
            <person name="Mlenga V."/>
            <person name="Moru K."/>
            <person name="Mozes J."/>
            <person name="Mulrain L."/>
            <person name="Munson G."/>
            <person name="Naylor J."/>
            <person name="Newes C."/>
            <person name="Nguyen C."/>
            <person name="Nguyen N."/>
            <person name="Nguyen T."/>
            <person name="Nicol R."/>
            <person name="Nielsen C."/>
            <person name="Nizzari M."/>
            <person name="Norbu C."/>
            <person name="Norbu N."/>
            <person name="O'donnell P."/>
            <person name="Okoawo O."/>
            <person name="O'leary S."/>
            <person name="Omotosho B."/>
            <person name="O'neill K."/>
            <person name="Osman S."/>
            <person name="Parker S."/>
            <person name="Perrin D."/>
            <person name="Phunkhang P."/>
            <person name="Piqani B."/>
            <person name="Purcell S."/>
            <person name="Rachupka T."/>
            <person name="Ramasamy U."/>
            <person name="Rameau R."/>
            <person name="Ray V."/>
            <person name="Raymond C."/>
            <person name="Retta R."/>
            <person name="Richardson S."/>
            <person name="Rise C."/>
            <person name="Rodriguez J."/>
            <person name="Rogers J."/>
            <person name="Rogov P."/>
            <person name="Rutman M."/>
            <person name="Schupbach R."/>
            <person name="Seaman C."/>
            <person name="Settipalli S."/>
            <person name="Sharpe T."/>
            <person name="Sheridan J."/>
            <person name="Sherpa N."/>
            <person name="Shi J."/>
            <person name="Smirnov S."/>
            <person name="Smith C."/>
            <person name="Sougnez C."/>
            <person name="Spencer B."/>
            <person name="Stalker J."/>
            <person name="Stange-thomann N."/>
            <person name="Stavropoulos S."/>
            <person name="Stetson K."/>
            <person name="Stone C."/>
            <person name="Stone S."/>
            <person name="Stubbs M."/>
            <person name="Talamas J."/>
            <person name="Tchuinga P."/>
            <person name="Tenzing P."/>
            <person name="Tesfaye S."/>
            <person name="Theodore J."/>
            <person name="Thoulutsang Y."/>
            <person name="Topham K."/>
            <person name="Towey S."/>
            <person name="Tsamla T."/>
            <person name="Tsomo N."/>
            <person name="Vallee D."/>
            <person name="Vassiliev H."/>
            <person name="Venkataraman V."/>
            <person name="Vinson J."/>
            <person name="Vo A."/>
            <person name="Wade C."/>
            <person name="Wang S."/>
            <person name="Wangchuk T."/>
            <person name="Wangdi T."/>
            <person name="Whittaker C."/>
            <person name="Wilkinson J."/>
            <person name="Wu Y."/>
            <person name="Wyman D."/>
            <person name="Yadav S."/>
            <person name="Yang S."/>
            <person name="Yang X."/>
            <person name="Yeager S."/>
            <person name="Yee E."/>
            <person name="Young G."/>
            <person name="Zainoun J."/>
            <person name="Zembeck L."/>
            <person name="Zimmer A."/>
            <person name="Zody M."/>
            <person name="Lander E."/>
        </authorList>
    </citation>
    <scope>NUCLEOTIDE SEQUENCE [LARGE SCALE GENOMIC DNA]</scope>
</reference>
<accession>H2ZK79</accession>
<dbReference type="GeneTree" id="ENSGT00940000167235"/>
<evidence type="ECO:0000259" key="1">
    <source>
        <dbReference type="Pfam" id="PF24748"/>
    </source>
</evidence>
<sequence>MAFPTYGNEHSAGTLVRQFIRLTPGKTYTVMIYSTTCGNGALGALRSDPVMMTITLPPSEPPTIVDSTDTTTTSLTWQQGIIPGMYDDFRVTGLEGNITVTLIREDTYMLIEIPLHPIRYSLVYYRSNALPLNSLDHSITIRNPCSVYPNAKIVVYPVCPDSTSTECSTVVRRLCTIPLFRPTKPGRPGQRNDPDPGSLSIVLPTQACCSGITYSPLEAKCCHNQLVHEGTANLGCCFTRWYNVSSQTCCGNGRVRSLLNGCS</sequence>
<reference evidence="2" key="2">
    <citation type="submission" date="2025-08" db="UniProtKB">
        <authorList>
            <consortium name="Ensembl"/>
        </authorList>
    </citation>
    <scope>IDENTIFICATION</scope>
</reference>
<dbReference type="InterPro" id="IPR056601">
    <property type="entry name" value="Galaxin_dom"/>
</dbReference>
<dbReference type="Pfam" id="PF24748">
    <property type="entry name" value="Galaxin_repeat"/>
    <property type="match status" value="1"/>
</dbReference>
<reference evidence="2" key="3">
    <citation type="submission" date="2025-09" db="UniProtKB">
        <authorList>
            <consortium name="Ensembl"/>
        </authorList>
    </citation>
    <scope>IDENTIFICATION</scope>
</reference>
<dbReference type="Ensembl" id="ENSCSAVT00000018190.1">
    <property type="protein sequence ID" value="ENSCSAVP00000017995.1"/>
    <property type="gene ID" value="ENSCSAVG00000010592.1"/>
</dbReference>
<evidence type="ECO:0000313" key="3">
    <source>
        <dbReference type="Proteomes" id="UP000007875"/>
    </source>
</evidence>
<proteinExistence type="predicted"/>
<evidence type="ECO:0000313" key="2">
    <source>
        <dbReference type="Ensembl" id="ENSCSAVP00000017995.1"/>
    </source>
</evidence>
<keyword evidence="3" id="KW-1185">Reference proteome</keyword>
<protein>
    <recommendedName>
        <fullName evidence="1">Galaxin-like repeats domain-containing protein</fullName>
    </recommendedName>
</protein>
<dbReference type="Proteomes" id="UP000007875">
    <property type="component" value="Unassembled WGS sequence"/>
</dbReference>